<organism evidence="2 3">
    <name type="scientific">Aeromicrobium ginsengisoli</name>
    <dbReference type="NCBI Taxonomy" id="363867"/>
    <lineage>
        <taxon>Bacteria</taxon>
        <taxon>Bacillati</taxon>
        <taxon>Actinomycetota</taxon>
        <taxon>Actinomycetes</taxon>
        <taxon>Propionibacteriales</taxon>
        <taxon>Nocardioidaceae</taxon>
        <taxon>Aeromicrobium</taxon>
    </lineage>
</organism>
<evidence type="ECO:0000313" key="3">
    <source>
        <dbReference type="Proteomes" id="UP000380867"/>
    </source>
</evidence>
<proteinExistence type="predicted"/>
<keyword evidence="3" id="KW-1185">Reference proteome</keyword>
<evidence type="ECO:0000256" key="1">
    <source>
        <dbReference type="SAM" id="MobiDB-lite"/>
    </source>
</evidence>
<comment type="caution">
    <text evidence="2">The sequence shown here is derived from an EMBL/GenBank/DDBJ whole genome shotgun (WGS) entry which is preliminary data.</text>
</comment>
<name>A0A5M4FJR1_9ACTN</name>
<sequence length="194" mass="20809">MGRARGIVHGRRGRGPAGRAQGRRHRRTRGGDRMKLTESFSYEGADVATVYGLITDQAFRTESCANQGAHEYEVTVEESGDGATVTVIRTQDADLPDFVKKLTGSTVKVKQTEVWSGPDASGNRTADVKVSIIGQPAEMTGKAKLVADGAATSFSLDGDVKVSIPFIGKKIEPEVAKAIRSSLREEVEYGQAKL</sequence>
<dbReference type="Pfam" id="PF10698">
    <property type="entry name" value="DUF2505"/>
    <property type="match status" value="1"/>
</dbReference>
<dbReference type="OrthoDB" id="3266819at2"/>
<reference evidence="2" key="1">
    <citation type="submission" date="2019-09" db="EMBL/GenBank/DDBJ databases">
        <authorList>
            <person name="Li J."/>
        </authorList>
    </citation>
    <scope>NUCLEOTIDE SEQUENCE [LARGE SCALE GENOMIC DNA]</scope>
    <source>
        <strain evidence="2">JCM 14732</strain>
    </source>
</reference>
<feature type="compositionally biased region" description="Basic residues" evidence="1">
    <location>
        <begin position="1"/>
        <end position="14"/>
    </location>
</feature>
<protein>
    <submittedName>
        <fullName evidence="2">DUF2505 domain-containing protein</fullName>
    </submittedName>
</protein>
<accession>A0A5M4FJR1</accession>
<dbReference type="Proteomes" id="UP000380867">
    <property type="component" value="Unassembled WGS sequence"/>
</dbReference>
<dbReference type="InterPro" id="IPR019639">
    <property type="entry name" value="DUF2505"/>
</dbReference>
<feature type="region of interest" description="Disordered" evidence="1">
    <location>
        <begin position="1"/>
        <end position="32"/>
    </location>
</feature>
<dbReference type="AlphaFoldDB" id="A0A5M4FJR1"/>
<dbReference type="EMBL" id="SDPQ02000001">
    <property type="protein sequence ID" value="KAA1400198.1"/>
    <property type="molecule type" value="Genomic_DNA"/>
</dbReference>
<gene>
    <name evidence="2" type="ORF">ESP70_005585</name>
</gene>
<evidence type="ECO:0000313" key="2">
    <source>
        <dbReference type="EMBL" id="KAA1400198.1"/>
    </source>
</evidence>